<gene>
    <name evidence="3" type="ORF">FHG89_10870</name>
</gene>
<feature type="compositionally biased region" description="Gly residues" evidence="1">
    <location>
        <begin position="15"/>
        <end position="27"/>
    </location>
</feature>
<dbReference type="InterPro" id="IPR011990">
    <property type="entry name" value="TPR-like_helical_dom_sf"/>
</dbReference>
<dbReference type="EMBL" id="VDFY01000135">
    <property type="protein sequence ID" value="TNH29721.1"/>
    <property type="molecule type" value="Genomic_DNA"/>
</dbReference>
<protein>
    <submittedName>
        <fullName evidence="3">Tetratricopeptide repeat protein</fullName>
    </submittedName>
</protein>
<evidence type="ECO:0000313" key="3">
    <source>
        <dbReference type="EMBL" id="TNH29721.1"/>
    </source>
</evidence>
<dbReference type="AlphaFoldDB" id="A0A5C4QSJ0"/>
<dbReference type="InterPro" id="IPR002182">
    <property type="entry name" value="NB-ARC"/>
</dbReference>
<feature type="region of interest" description="Disordered" evidence="1">
    <location>
        <begin position="45"/>
        <end position="84"/>
    </location>
</feature>
<dbReference type="InterPro" id="IPR053137">
    <property type="entry name" value="NLR-like"/>
</dbReference>
<dbReference type="InterPro" id="IPR027417">
    <property type="entry name" value="P-loop_NTPase"/>
</dbReference>
<keyword evidence="4" id="KW-1185">Reference proteome</keyword>
<proteinExistence type="predicted"/>
<dbReference type="PANTHER" id="PTHR46082">
    <property type="entry name" value="ATP/GTP-BINDING PROTEIN-RELATED"/>
    <property type="match status" value="1"/>
</dbReference>
<feature type="region of interest" description="Disordered" evidence="1">
    <location>
        <begin position="1"/>
        <end position="27"/>
    </location>
</feature>
<dbReference type="NCBIfam" id="NF040586">
    <property type="entry name" value="FxSxx_TPR"/>
    <property type="match status" value="1"/>
</dbReference>
<dbReference type="Proteomes" id="UP000306145">
    <property type="component" value="Unassembled WGS sequence"/>
</dbReference>
<organism evidence="3 4">
    <name type="scientific">Micromonospora orduensis</name>
    <dbReference type="NCBI Taxonomy" id="1420891"/>
    <lineage>
        <taxon>Bacteria</taxon>
        <taxon>Bacillati</taxon>
        <taxon>Actinomycetota</taxon>
        <taxon>Actinomycetes</taxon>
        <taxon>Micromonosporales</taxon>
        <taxon>Micromonosporaceae</taxon>
        <taxon>Micromonospora</taxon>
    </lineage>
</organism>
<dbReference type="Gene3D" id="3.40.50.300">
    <property type="entry name" value="P-loop containing nucleotide triphosphate hydrolases"/>
    <property type="match status" value="1"/>
</dbReference>
<sequence>MDGASGGLVERSPGGRQGVAGSGGAGYSGCGDTFGRSCDTARGGLWPGSAGRPGPRSANERVRQPWRPGVTMNGAEPGALPNESLVTPASGVTQAVWTAGEGSTGAQGTGNQLNIFLHHPPAQRPTVRDIAPAASPAERVAGALPDVWSMGPRNPGFAGREGELGRLREQLRAGGAAVVHALHGMGGIGKTQLATEYAYRYAADYDVVWWISAEQAGLIGEQYSALGASLGLVASDADSVTAAHAVKSHLRIRDRWLLIFDNAESPDDIGQWLPGGPGHVIITSRHQRWTQLAVAVEVDVLTRAESILLLTAHHPMLNPGQADELADALGDLPLALVQAASFLTETGMSTQEYRQALTSQAGEVLGEGRPVSYPRSLAATIAVSSGRLADIDPASLGILRLCAFLAPAPVPVELLAAIVQFEAATQDDSWGLTPLAAVIDKPLARARSVARIGDYGLAKVSVEGISVHRLVQAVLRDQLGPTAVEQLRTRIEAVLSMAEPGDPRNPAAWQGWARLLPHLLAADPASSGNLGLRDLACRAIVFLIVRGDARPAQRLADRLYQQWRQRLGPDHPQALKAATELVWAYRDLGEFNQLRPLIEDTLARQRVTLGEDHPDTLRSMSDLAVVLDAQGMHEKAYQLDQEVLERRRRVLGEDHPDTLMSAGNLAGSSASLGRYQQAREMQQDVLERRRRVLGDDHPGTWHAQGNLAVTLNRLGEYEQARRMEEDVLERRRLLLGEDHPDTLTAANNLAATLHRLGNFMQARQMQQDVLERQRRVLGENHPDTLSTVSGLAGTLYQLEEYEQARRMQEDVLDRRRQVLGEDHPDTLAAFSSLATTLNRLGEYERARRMQEDVLDRRRQVLGEDHPDTLAAFSSLATTLYHLGKSEQARRIEEGVLKQRRRLLGEDHPETLVAAVNLAMSLAALHQKIPARQAAEYGYRGLRAVLGSEHPMTEWARLEVNKIAASMGGRGPKRSGRRR</sequence>
<dbReference type="Pfam" id="PF00931">
    <property type="entry name" value="NB-ARC"/>
    <property type="match status" value="1"/>
</dbReference>
<dbReference type="GO" id="GO:0043531">
    <property type="term" value="F:ADP binding"/>
    <property type="evidence" value="ECO:0007669"/>
    <property type="project" value="InterPro"/>
</dbReference>
<dbReference type="Gene3D" id="1.25.40.10">
    <property type="entry name" value="Tetratricopeptide repeat domain"/>
    <property type="match status" value="3"/>
</dbReference>
<reference evidence="3 4" key="1">
    <citation type="submission" date="2019-06" db="EMBL/GenBank/DDBJ databases">
        <title>Micromonospora ordensis sp. nov., isolated from deep marine sediment.</title>
        <authorList>
            <person name="Veyisoglu A."/>
            <person name="Carro L."/>
            <person name="Klenk H.-P."/>
            <person name="Sahin N."/>
        </authorList>
    </citation>
    <scope>NUCLEOTIDE SEQUENCE [LARGE SCALE GENOMIC DNA]</scope>
    <source>
        <strain evidence="3 4">S2509</strain>
    </source>
</reference>
<dbReference type="SUPFAM" id="SSF48452">
    <property type="entry name" value="TPR-like"/>
    <property type="match status" value="2"/>
</dbReference>
<evidence type="ECO:0000313" key="4">
    <source>
        <dbReference type="Proteomes" id="UP000306145"/>
    </source>
</evidence>
<feature type="domain" description="NB-ARC" evidence="2">
    <location>
        <begin position="161"/>
        <end position="310"/>
    </location>
</feature>
<name>A0A5C4QSJ0_9ACTN</name>
<dbReference type="PANTHER" id="PTHR46082:SF6">
    <property type="entry name" value="AAA+ ATPASE DOMAIN-CONTAINING PROTEIN-RELATED"/>
    <property type="match status" value="1"/>
</dbReference>
<accession>A0A5C4QSJ0</accession>
<evidence type="ECO:0000256" key="1">
    <source>
        <dbReference type="SAM" id="MobiDB-lite"/>
    </source>
</evidence>
<comment type="caution">
    <text evidence="3">The sequence shown here is derived from an EMBL/GenBank/DDBJ whole genome shotgun (WGS) entry which is preliminary data.</text>
</comment>
<dbReference type="Pfam" id="PF13374">
    <property type="entry name" value="TPR_10"/>
    <property type="match status" value="4"/>
</dbReference>
<evidence type="ECO:0000259" key="2">
    <source>
        <dbReference type="Pfam" id="PF00931"/>
    </source>
</evidence>
<dbReference type="Pfam" id="PF13424">
    <property type="entry name" value="TPR_12"/>
    <property type="match status" value="2"/>
</dbReference>
<dbReference type="OrthoDB" id="580767at2"/>
<dbReference type="SUPFAM" id="SSF52540">
    <property type="entry name" value="P-loop containing nucleoside triphosphate hydrolases"/>
    <property type="match status" value="1"/>
</dbReference>